<dbReference type="Pfam" id="PF00128">
    <property type="entry name" value="Alpha-amylase"/>
    <property type="match status" value="1"/>
</dbReference>
<dbReference type="Proteomes" id="UP000321103">
    <property type="component" value="Unassembled WGS sequence"/>
</dbReference>
<evidence type="ECO:0000313" key="5">
    <source>
        <dbReference type="Proteomes" id="UP000321103"/>
    </source>
</evidence>
<dbReference type="Gene3D" id="3.90.400.10">
    <property type="entry name" value="Oligo-1,6-glucosidase, Domain 2"/>
    <property type="match status" value="1"/>
</dbReference>
<sequence>MCKRFHNGAPDRKMPHMLTTSGALPSLRLTPLHDRDREPKWWRSSVIYQVYPRSFRDLDGDGLGDLAGITAELGQLAELDIDALWLSPFYPSPQRDGGYDVSDYCDVDPALGTLADFDALVAAADALSVKVIVDLVPNHCSTEHVLFQRALAAGPGSPERGLFVFRDGRGASGELPPNNWQSHFGGPAWTRVTEPGGAPGQWYLHLFDSSQPDFDWDSELVRQEFERILRFWLDRGVAGFRVDVAHALIKAKGLPDWGGRADGGSVPGYPFTDAPMFGQPQIHDIYRRWREVLAEYDGERILCAEASVEPLSRLADWVRPDQMHQTFNFSYLAAPWDTAQLRRIITSSLEAFDAVGAPTTWVLSNHDVVRHATRLGLGGNPARPGDGIGPEDEQPDHARGARRADAASLLMLGLPGGVYLYQGEELGLPDHTGLPAEVRQDPTYHRTGGARLGRDGCRVPLPWTRSGASLGYSANGRSWLPQPEGWAELSREAQREDPASTLSLYRAALALRRAHGLGSGSLAWVEDLGGPGCLGLVNNDVLVMLNTGATAVELPDLPVLLRSRPGTSAPHVLNPEECIWLQTEDHGTTGP</sequence>
<accession>A0A512IEN8</accession>
<keyword evidence="5" id="KW-1185">Reference proteome</keyword>
<dbReference type="SMART" id="SM00642">
    <property type="entry name" value="Aamy"/>
    <property type="match status" value="1"/>
</dbReference>
<evidence type="ECO:0000256" key="1">
    <source>
        <dbReference type="ARBA" id="ARBA00008061"/>
    </source>
</evidence>
<dbReference type="STRING" id="388357.GCA_001580365_02453"/>
<evidence type="ECO:0000259" key="3">
    <source>
        <dbReference type="SMART" id="SM00642"/>
    </source>
</evidence>
<feature type="region of interest" description="Disordered" evidence="2">
    <location>
        <begin position="375"/>
        <end position="402"/>
    </location>
</feature>
<gene>
    <name evidence="4" type="ORF">KTU01_22850</name>
</gene>
<evidence type="ECO:0000313" key="4">
    <source>
        <dbReference type="EMBL" id="GEO96162.1"/>
    </source>
</evidence>
<dbReference type="PANTHER" id="PTHR10357">
    <property type="entry name" value="ALPHA-AMYLASE FAMILY MEMBER"/>
    <property type="match status" value="1"/>
</dbReference>
<feature type="domain" description="Glycosyl hydrolase family 13 catalytic" evidence="3">
    <location>
        <begin position="49"/>
        <end position="458"/>
    </location>
</feature>
<name>A0A512IEN8_9MICC</name>
<reference evidence="4 5" key="1">
    <citation type="submission" date="2019-07" db="EMBL/GenBank/DDBJ databases">
        <title>Whole genome shotgun sequence of Kocuria turfanensis NBRC 107627.</title>
        <authorList>
            <person name="Hosoyama A."/>
            <person name="Uohara A."/>
            <person name="Ohji S."/>
            <person name="Ichikawa N."/>
        </authorList>
    </citation>
    <scope>NUCLEOTIDE SEQUENCE [LARGE SCALE GENOMIC DNA]</scope>
    <source>
        <strain evidence="4 5">NBRC 107627</strain>
    </source>
</reference>
<dbReference type="PANTHER" id="PTHR10357:SF179">
    <property type="entry name" value="NEUTRAL AND BASIC AMINO ACID TRANSPORT PROTEIN RBAT"/>
    <property type="match status" value="1"/>
</dbReference>
<evidence type="ECO:0000256" key="2">
    <source>
        <dbReference type="SAM" id="MobiDB-lite"/>
    </source>
</evidence>
<dbReference type="InterPro" id="IPR017853">
    <property type="entry name" value="GH"/>
</dbReference>
<proteinExistence type="inferred from homology"/>
<protein>
    <submittedName>
        <fullName evidence="4">Alpha-glucosidase</fullName>
    </submittedName>
</protein>
<dbReference type="InterPro" id="IPR006047">
    <property type="entry name" value="GH13_cat_dom"/>
</dbReference>
<organism evidence="4 5">
    <name type="scientific">Kocuria turfanensis</name>
    <dbReference type="NCBI Taxonomy" id="388357"/>
    <lineage>
        <taxon>Bacteria</taxon>
        <taxon>Bacillati</taxon>
        <taxon>Actinomycetota</taxon>
        <taxon>Actinomycetes</taxon>
        <taxon>Micrococcales</taxon>
        <taxon>Micrococcaceae</taxon>
        <taxon>Kocuria</taxon>
    </lineage>
</organism>
<dbReference type="EMBL" id="BJZS01000073">
    <property type="protein sequence ID" value="GEO96162.1"/>
    <property type="molecule type" value="Genomic_DNA"/>
</dbReference>
<dbReference type="GO" id="GO:0004556">
    <property type="term" value="F:alpha-amylase activity"/>
    <property type="evidence" value="ECO:0007669"/>
    <property type="project" value="TreeGrafter"/>
</dbReference>
<dbReference type="GO" id="GO:0009313">
    <property type="term" value="P:oligosaccharide catabolic process"/>
    <property type="evidence" value="ECO:0007669"/>
    <property type="project" value="TreeGrafter"/>
</dbReference>
<comment type="similarity">
    <text evidence="1">Belongs to the glycosyl hydrolase 13 family.</text>
</comment>
<dbReference type="SUPFAM" id="SSF51445">
    <property type="entry name" value="(Trans)glycosidases"/>
    <property type="match status" value="1"/>
</dbReference>
<dbReference type="AlphaFoldDB" id="A0A512IEN8"/>
<dbReference type="CDD" id="cd11332">
    <property type="entry name" value="AmyAc_OligoGlu_TS"/>
    <property type="match status" value="1"/>
</dbReference>
<comment type="caution">
    <text evidence="4">The sequence shown here is derived from an EMBL/GenBank/DDBJ whole genome shotgun (WGS) entry which is preliminary data.</text>
</comment>
<dbReference type="Gene3D" id="3.20.20.80">
    <property type="entry name" value="Glycosidases"/>
    <property type="match status" value="2"/>
</dbReference>
<dbReference type="InterPro" id="IPR045857">
    <property type="entry name" value="O16G_dom_2"/>
</dbReference>